<accession>A0A143H9X3</accession>
<reference evidence="4" key="2">
    <citation type="submission" date="2016-03" db="EMBL/GenBank/DDBJ databases">
        <authorList>
            <person name="Ploux O."/>
        </authorList>
    </citation>
    <scope>NUCLEOTIDE SEQUENCE [LARGE SCALE GENOMIC DNA]</scope>
    <source>
        <strain evidence="4">PP9</strain>
    </source>
</reference>
<evidence type="ECO:0000259" key="2">
    <source>
        <dbReference type="PROSITE" id="PS51786"/>
    </source>
</evidence>
<dbReference type="InterPro" id="IPR027065">
    <property type="entry name" value="Lon_Prtase"/>
</dbReference>
<dbReference type="InterPro" id="IPR036034">
    <property type="entry name" value="PDZ_sf"/>
</dbReference>
<keyword evidence="1" id="KW-0645">Protease</keyword>
<dbReference type="Proteomes" id="UP000076021">
    <property type="component" value="Chromosome"/>
</dbReference>
<feature type="domain" description="Lon proteolytic" evidence="2">
    <location>
        <begin position="227"/>
        <end position="345"/>
    </location>
</feature>
<reference evidence="3 4" key="1">
    <citation type="journal article" date="2016" name="Genome Announc.">
        <title>Whole-Genome Sequence of Rummeliibacillus stabekisii Strain PP9 Isolated from Antarctic Soil.</title>
        <authorList>
            <person name="da Mota F.F."/>
            <person name="Vollu R.E."/>
            <person name="Jurelevicius D."/>
            <person name="Seldin L."/>
        </authorList>
    </citation>
    <scope>NUCLEOTIDE SEQUENCE [LARGE SCALE GENOMIC DNA]</scope>
    <source>
        <strain evidence="3 4">PP9</strain>
    </source>
</reference>
<feature type="active site" evidence="1">
    <location>
        <position position="234"/>
    </location>
</feature>
<organism evidence="3 4">
    <name type="scientific">Rummeliibacillus stabekisii</name>
    <dbReference type="NCBI Taxonomy" id="241244"/>
    <lineage>
        <taxon>Bacteria</taxon>
        <taxon>Bacillati</taxon>
        <taxon>Bacillota</taxon>
        <taxon>Bacilli</taxon>
        <taxon>Bacillales</taxon>
        <taxon>Caryophanaceae</taxon>
        <taxon>Rummeliibacillus</taxon>
    </lineage>
</organism>
<evidence type="ECO:0000313" key="3">
    <source>
        <dbReference type="EMBL" id="AMW98326.1"/>
    </source>
</evidence>
<name>A0A143H9X3_9BACL</name>
<dbReference type="Pfam" id="PF13180">
    <property type="entry name" value="PDZ_2"/>
    <property type="match status" value="1"/>
</dbReference>
<dbReference type="GO" id="GO:0004252">
    <property type="term" value="F:serine-type endopeptidase activity"/>
    <property type="evidence" value="ECO:0007669"/>
    <property type="project" value="UniProtKB-UniRule"/>
</dbReference>
<dbReference type="EMBL" id="CP014806">
    <property type="protein sequence ID" value="AMW98326.1"/>
    <property type="molecule type" value="Genomic_DNA"/>
</dbReference>
<dbReference type="GO" id="GO:0004176">
    <property type="term" value="F:ATP-dependent peptidase activity"/>
    <property type="evidence" value="ECO:0007669"/>
    <property type="project" value="UniProtKB-UniRule"/>
</dbReference>
<dbReference type="InterPro" id="IPR020568">
    <property type="entry name" value="Ribosomal_Su5_D2-typ_SF"/>
</dbReference>
<dbReference type="RefSeq" id="WP_066785157.1">
    <property type="nucleotide sequence ID" value="NZ_CP014806.1"/>
</dbReference>
<dbReference type="PROSITE" id="PS51786">
    <property type="entry name" value="LON_PROTEOLYTIC"/>
    <property type="match status" value="1"/>
</dbReference>
<dbReference type="SUPFAM" id="SSF50156">
    <property type="entry name" value="PDZ domain-like"/>
    <property type="match status" value="1"/>
</dbReference>
<comment type="catalytic activity">
    <reaction evidence="1">
        <text>Hydrolysis of proteins in presence of ATP.</text>
        <dbReference type="EC" id="3.4.21.53"/>
    </reaction>
</comment>
<dbReference type="Gene3D" id="3.30.230.10">
    <property type="match status" value="1"/>
</dbReference>
<dbReference type="GO" id="GO:0005524">
    <property type="term" value="F:ATP binding"/>
    <property type="evidence" value="ECO:0007669"/>
    <property type="project" value="InterPro"/>
</dbReference>
<dbReference type="GO" id="GO:0006508">
    <property type="term" value="P:proteolysis"/>
    <property type="evidence" value="ECO:0007669"/>
    <property type="project" value="UniProtKB-KW"/>
</dbReference>
<dbReference type="PANTHER" id="PTHR10046">
    <property type="entry name" value="ATP DEPENDENT LON PROTEASE FAMILY MEMBER"/>
    <property type="match status" value="1"/>
</dbReference>
<keyword evidence="1" id="KW-0378">Hydrolase</keyword>
<dbReference type="KEGG" id="rst:ATY39_02125"/>
<dbReference type="SUPFAM" id="SSF54211">
    <property type="entry name" value="Ribosomal protein S5 domain 2-like"/>
    <property type="match status" value="1"/>
</dbReference>
<sequence>MSVKKFLIVIALAAIIIVGFVYPLPYYIMQPGGAYDLDQYVKVDNADQKGKGKLNMMTVSMAVATPFTYAAAYADDEKDILKEDEVRSPNESDKDYNNRQIKLMTDSQFNAKYIAFKKTGLDYKIVYNGVYVYYVVKNGAADGILETADEVTGIDRLKIHKHQQLVDYLTTKESGDTVTIKIKRDGKNMKKKVVLKAIPGTKGKVGLGITFADNTSIKTDPEVKIQAEDIGGPSAGLMFTLEIIDQLTKGDLTKGYNIAGTGEMLATGEVGRIGGIEKKVIAADDAGVEIFFAPNDTLPEVVKKKYPDILPNYQEALKQAKKIGTKMKIVPVKNVNDALDYLEKLPEKK</sequence>
<dbReference type="Pfam" id="PF05362">
    <property type="entry name" value="Lon_C"/>
    <property type="match status" value="1"/>
</dbReference>
<comment type="similarity">
    <text evidence="1">Belongs to the peptidase S16 family.</text>
</comment>
<evidence type="ECO:0000256" key="1">
    <source>
        <dbReference type="PROSITE-ProRule" id="PRU01122"/>
    </source>
</evidence>
<dbReference type="GO" id="GO:0030163">
    <property type="term" value="P:protein catabolic process"/>
    <property type="evidence" value="ECO:0007669"/>
    <property type="project" value="InterPro"/>
</dbReference>
<dbReference type="AlphaFoldDB" id="A0A143H9X3"/>
<dbReference type="STRING" id="241244.ATY39_02125"/>
<feature type="active site" evidence="1">
    <location>
        <position position="279"/>
    </location>
</feature>
<gene>
    <name evidence="3" type="ORF">ATY39_02125</name>
</gene>
<dbReference type="InterPro" id="IPR008269">
    <property type="entry name" value="Lon_proteolytic"/>
</dbReference>
<dbReference type="InterPro" id="IPR014721">
    <property type="entry name" value="Ribsml_uS5_D2-typ_fold_subgr"/>
</dbReference>
<protein>
    <recommendedName>
        <fullName evidence="1">endopeptidase La</fullName>
        <ecNumber evidence="1">3.4.21.53</ecNumber>
    </recommendedName>
</protein>
<dbReference type="EC" id="3.4.21.53" evidence="1"/>
<keyword evidence="4" id="KW-1185">Reference proteome</keyword>
<dbReference type="NCBIfam" id="NF041438">
    <property type="entry name" value="SepM_fam_S16"/>
    <property type="match status" value="1"/>
</dbReference>
<dbReference type="InterPro" id="IPR001478">
    <property type="entry name" value="PDZ"/>
</dbReference>
<keyword evidence="1" id="KW-0720">Serine protease</keyword>
<evidence type="ECO:0000313" key="4">
    <source>
        <dbReference type="Proteomes" id="UP000076021"/>
    </source>
</evidence>
<proteinExistence type="inferred from homology"/>